<feature type="region of interest" description="Disordered" evidence="1">
    <location>
        <begin position="66"/>
        <end position="89"/>
    </location>
</feature>
<evidence type="ECO:0000313" key="3">
    <source>
        <dbReference type="Proteomes" id="UP000054266"/>
    </source>
</evidence>
<reference evidence="2 3" key="1">
    <citation type="submission" date="2015-01" db="EMBL/GenBank/DDBJ databases">
        <title>The Genome Sequence of Capronia semiimmersa CBS27337.</title>
        <authorList>
            <consortium name="The Broad Institute Genomics Platform"/>
            <person name="Cuomo C."/>
            <person name="de Hoog S."/>
            <person name="Gorbushina A."/>
            <person name="Stielow B."/>
            <person name="Teixiera M."/>
            <person name="Abouelleil A."/>
            <person name="Chapman S.B."/>
            <person name="Priest M."/>
            <person name="Young S.K."/>
            <person name="Wortman J."/>
            <person name="Nusbaum C."/>
            <person name="Birren B."/>
        </authorList>
    </citation>
    <scope>NUCLEOTIDE SEQUENCE [LARGE SCALE GENOMIC DNA]</scope>
    <source>
        <strain evidence="2 3">CBS 27337</strain>
    </source>
</reference>
<accession>A0A0D2FSC8</accession>
<name>A0A0D2FSC8_9EURO</name>
<sequence>MPEYISNQSPRHALRQPRSKLHCSLTTPIASWIRCAALPRSDRGGYRHGDGDCLTSDTVAQTVEKVGSERRGGSDSFGDGHRSGAAIGSRGRLRRQALAVGSCAEPTVVRCRGAAGTA</sequence>
<organism evidence="2 3">
    <name type="scientific">Phialophora macrospora</name>
    <dbReference type="NCBI Taxonomy" id="1851006"/>
    <lineage>
        <taxon>Eukaryota</taxon>
        <taxon>Fungi</taxon>
        <taxon>Dikarya</taxon>
        <taxon>Ascomycota</taxon>
        <taxon>Pezizomycotina</taxon>
        <taxon>Eurotiomycetes</taxon>
        <taxon>Chaetothyriomycetidae</taxon>
        <taxon>Chaetothyriales</taxon>
        <taxon>Herpotrichiellaceae</taxon>
        <taxon>Phialophora</taxon>
    </lineage>
</organism>
<feature type="compositionally biased region" description="Basic and acidic residues" evidence="1">
    <location>
        <begin position="66"/>
        <end position="82"/>
    </location>
</feature>
<keyword evidence="3" id="KW-1185">Reference proteome</keyword>
<dbReference type="EMBL" id="KN846962">
    <property type="protein sequence ID" value="KIW62939.1"/>
    <property type="molecule type" value="Genomic_DNA"/>
</dbReference>
<evidence type="ECO:0000313" key="2">
    <source>
        <dbReference type="EMBL" id="KIW62939.1"/>
    </source>
</evidence>
<evidence type="ECO:0000256" key="1">
    <source>
        <dbReference type="SAM" id="MobiDB-lite"/>
    </source>
</evidence>
<proteinExistence type="predicted"/>
<dbReference type="AlphaFoldDB" id="A0A0D2FSC8"/>
<gene>
    <name evidence="2" type="ORF">PV04_09826</name>
</gene>
<dbReference type="HOGENOM" id="CLU_2072855_0_0_1"/>
<dbReference type="Proteomes" id="UP000054266">
    <property type="component" value="Unassembled WGS sequence"/>
</dbReference>
<protein>
    <submittedName>
        <fullName evidence="2">Uncharacterized protein</fullName>
    </submittedName>
</protein>